<keyword evidence="4 5" id="KW-0472">Membrane</keyword>
<evidence type="ECO:0000313" key="7">
    <source>
        <dbReference type="Proteomes" id="UP000230052"/>
    </source>
</evidence>
<dbReference type="EMBL" id="PEWV01000075">
    <property type="protein sequence ID" value="PIU40898.1"/>
    <property type="molecule type" value="Genomic_DNA"/>
</dbReference>
<dbReference type="AlphaFoldDB" id="A0A2J0KQJ7"/>
<feature type="transmembrane region" description="Helical" evidence="5">
    <location>
        <begin position="59"/>
        <end position="82"/>
    </location>
</feature>
<evidence type="ECO:0000256" key="3">
    <source>
        <dbReference type="ARBA" id="ARBA00022989"/>
    </source>
</evidence>
<name>A0A2J0KQJ7_9BACT</name>
<evidence type="ECO:0000313" key="6">
    <source>
        <dbReference type="EMBL" id="PIU40898.1"/>
    </source>
</evidence>
<evidence type="ECO:0000256" key="1">
    <source>
        <dbReference type="ARBA" id="ARBA00004127"/>
    </source>
</evidence>
<sequence length="86" mass="9339">MGFISAVSFFVGTLPALLPFFIFDNTNRALSASVISVLTFLFFLGIIKTKITKAHWLMSGLETLITGAISCGAGFFLGRLAAEYFH</sequence>
<dbReference type="GO" id="GO:0012505">
    <property type="term" value="C:endomembrane system"/>
    <property type="evidence" value="ECO:0007669"/>
    <property type="project" value="UniProtKB-SubCell"/>
</dbReference>
<comment type="caution">
    <text evidence="6">The sequence shown here is derived from an EMBL/GenBank/DDBJ whole genome shotgun (WGS) entry which is preliminary data.</text>
</comment>
<dbReference type="GO" id="GO:0005384">
    <property type="term" value="F:manganese ion transmembrane transporter activity"/>
    <property type="evidence" value="ECO:0007669"/>
    <property type="project" value="InterPro"/>
</dbReference>
<reference evidence="6 7" key="1">
    <citation type="submission" date="2017-09" db="EMBL/GenBank/DDBJ databases">
        <title>Depth-based differentiation of microbial function through sediment-hosted aquifers and enrichment of novel symbionts in the deep terrestrial subsurface.</title>
        <authorList>
            <person name="Probst A.J."/>
            <person name="Ladd B."/>
            <person name="Jarett J.K."/>
            <person name="Geller-Mcgrath D.E."/>
            <person name="Sieber C.M."/>
            <person name="Emerson J.B."/>
            <person name="Anantharaman K."/>
            <person name="Thomas B.C."/>
            <person name="Malmstrom R."/>
            <person name="Stieglmeier M."/>
            <person name="Klingl A."/>
            <person name="Woyke T."/>
            <person name="Ryan C.M."/>
            <person name="Banfield J.F."/>
        </authorList>
    </citation>
    <scope>NUCLEOTIDE SEQUENCE [LARGE SCALE GENOMIC DNA]</scope>
    <source>
        <strain evidence="6">CG07_land_8_20_14_0_80_42_15</strain>
    </source>
</reference>
<dbReference type="InterPro" id="IPR008217">
    <property type="entry name" value="Ccc1_fam"/>
</dbReference>
<gene>
    <name evidence="6" type="ORF">COS99_08315</name>
</gene>
<dbReference type="Pfam" id="PF01988">
    <property type="entry name" value="VIT1"/>
    <property type="match status" value="1"/>
</dbReference>
<comment type="subcellular location">
    <subcellularLocation>
        <location evidence="1">Endomembrane system</location>
        <topology evidence="1">Multi-pass membrane protein</topology>
    </subcellularLocation>
</comment>
<accession>A0A2J0KQJ7</accession>
<keyword evidence="3 5" id="KW-1133">Transmembrane helix</keyword>
<dbReference type="PANTHER" id="PTHR31851">
    <property type="entry name" value="FE(2+)/MN(2+) TRANSPORTER PCL1"/>
    <property type="match status" value="1"/>
</dbReference>
<organism evidence="6 7">
    <name type="scientific">Candidatus Aquitaenariimonas noxiae</name>
    <dbReference type="NCBI Taxonomy" id="1974741"/>
    <lineage>
        <taxon>Bacteria</taxon>
        <taxon>Pseudomonadati</taxon>
        <taxon>Candidatus Omnitrophota</taxon>
        <taxon>Candidatus Aquitaenariimonas</taxon>
    </lineage>
</organism>
<protein>
    <submittedName>
        <fullName evidence="6">Uncharacterized protein</fullName>
    </submittedName>
</protein>
<evidence type="ECO:0000256" key="5">
    <source>
        <dbReference type="SAM" id="Phobius"/>
    </source>
</evidence>
<keyword evidence="2 5" id="KW-0812">Transmembrane</keyword>
<proteinExistence type="predicted"/>
<evidence type="ECO:0000256" key="2">
    <source>
        <dbReference type="ARBA" id="ARBA00022692"/>
    </source>
</evidence>
<feature type="transmembrane region" description="Helical" evidence="5">
    <location>
        <begin position="29"/>
        <end position="47"/>
    </location>
</feature>
<dbReference type="GO" id="GO:0030026">
    <property type="term" value="P:intracellular manganese ion homeostasis"/>
    <property type="evidence" value="ECO:0007669"/>
    <property type="project" value="InterPro"/>
</dbReference>
<evidence type="ECO:0000256" key="4">
    <source>
        <dbReference type="ARBA" id="ARBA00023136"/>
    </source>
</evidence>
<dbReference type="Proteomes" id="UP000230052">
    <property type="component" value="Unassembled WGS sequence"/>
</dbReference>